<comment type="caution">
    <text evidence="2">The sequence shown here is derived from an EMBL/GenBank/DDBJ whole genome shotgun (WGS) entry which is preliminary data.</text>
</comment>
<dbReference type="PANTHER" id="PTHR39654:SF3">
    <property type="entry name" value="LEUCINE RICH REPEAT CONTAINING 75A"/>
    <property type="match status" value="1"/>
</dbReference>
<dbReference type="EMBL" id="JACTAM010000015">
    <property type="protein sequence ID" value="KAI2656266.1"/>
    <property type="molecule type" value="Genomic_DNA"/>
</dbReference>
<sequence length="119" mass="13315">MGAKQTKAAGQEAGASPQSTGWKRTPTKERGDILTSLMLRSGDKLRSSGTPPPYQRRIGMIQEMMLMAKQGKHDEATEMLKTLRQCILQWGLKHIMSKRVKGQRLVSSGYQVYLVARKP</sequence>
<feature type="region of interest" description="Disordered" evidence="1">
    <location>
        <begin position="1"/>
        <end position="29"/>
    </location>
</feature>
<gene>
    <name evidence="2" type="ORF">H4Q32_013142</name>
</gene>
<dbReference type="PANTHER" id="PTHR39654">
    <property type="entry name" value="LEUCINE-RICH REPEAT-CONTAINING PROTEIN 75A-LIKE ISOFORM X1"/>
    <property type="match status" value="1"/>
</dbReference>
<dbReference type="Proteomes" id="UP000830375">
    <property type="component" value="Unassembled WGS sequence"/>
</dbReference>
<evidence type="ECO:0000256" key="1">
    <source>
        <dbReference type="SAM" id="MobiDB-lite"/>
    </source>
</evidence>
<name>A0ABQ8M177_LABRO</name>
<reference evidence="2 3" key="1">
    <citation type="submission" date="2022-01" db="EMBL/GenBank/DDBJ databases">
        <title>A high-quality chromosome-level genome assembly of rohu carp, Labeo rohita.</title>
        <authorList>
            <person name="Arick M.A. II"/>
            <person name="Hsu C.-Y."/>
            <person name="Magbanua Z."/>
            <person name="Pechanova O."/>
            <person name="Grover C."/>
            <person name="Miller E."/>
            <person name="Thrash A."/>
            <person name="Ezzel L."/>
            <person name="Alam S."/>
            <person name="Benzie J."/>
            <person name="Hamilton M."/>
            <person name="Karsi A."/>
            <person name="Lawrence M.L."/>
            <person name="Peterson D.G."/>
        </authorList>
    </citation>
    <scope>NUCLEOTIDE SEQUENCE [LARGE SCALE GENOMIC DNA]</scope>
    <source>
        <strain evidence="3">BAU-BD-2019</strain>
        <tissue evidence="2">Blood</tissue>
    </source>
</reference>
<evidence type="ECO:0000313" key="2">
    <source>
        <dbReference type="EMBL" id="KAI2656266.1"/>
    </source>
</evidence>
<organism evidence="2 3">
    <name type="scientific">Labeo rohita</name>
    <name type="common">Indian major carp</name>
    <name type="synonym">Cyprinus rohita</name>
    <dbReference type="NCBI Taxonomy" id="84645"/>
    <lineage>
        <taxon>Eukaryota</taxon>
        <taxon>Metazoa</taxon>
        <taxon>Chordata</taxon>
        <taxon>Craniata</taxon>
        <taxon>Vertebrata</taxon>
        <taxon>Euteleostomi</taxon>
        <taxon>Actinopterygii</taxon>
        <taxon>Neopterygii</taxon>
        <taxon>Teleostei</taxon>
        <taxon>Ostariophysi</taxon>
        <taxon>Cypriniformes</taxon>
        <taxon>Cyprinidae</taxon>
        <taxon>Labeoninae</taxon>
        <taxon>Labeonini</taxon>
        <taxon>Labeo</taxon>
    </lineage>
</organism>
<evidence type="ECO:0000313" key="3">
    <source>
        <dbReference type="Proteomes" id="UP000830375"/>
    </source>
</evidence>
<accession>A0ABQ8M177</accession>
<keyword evidence="3" id="KW-1185">Reference proteome</keyword>
<proteinExistence type="predicted"/>
<protein>
    <submittedName>
        <fullName evidence="2">Leucine-rich repeat-containing protein 75A</fullName>
    </submittedName>
</protein>